<evidence type="ECO:0000313" key="2">
    <source>
        <dbReference type="Proteomes" id="UP001642487"/>
    </source>
</evidence>
<protein>
    <submittedName>
        <fullName evidence="1">Uncharacterized protein</fullName>
    </submittedName>
</protein>
<proteinExistence type="predicted"/>
<reference evidence="1 2" key="1">
    <citation type="submission" date="2024-03" db="EMBL/GenBank/DDBJ databases">
        <authorList>
            <person name="Gkanogiannis A."/>
            <person name="Becerra Lopez-Lavalle L."/>
        </authorList>
    </citation>
    <scope>NUCLEOTIDE SEQUENCE [LARGE SCALE GENOMIC DNA]</scope>
</reference>
<keyword evidence="2" id="KW-1185">Reference proteome</keyword>
<name>A0ABP0Y0S3_9ROSI</name>
<gene>
    <name evidence="1" type="ORF">CITCOLO1_LOCUS5765</name>
</gene>
<accession>A0ABP0Y0S3</accession>
<evidence type="ECO:0000313" key="1">
    <source>
        <dbReference type="EMBL" id="CAK9314024.1"/>
    </source>
</evidence>
<dbReference type="Proteomes" id="UP001642487">
    <property type="component" value="Chromosome 11"/>
</dbReference>
<sequence length="143" mass="15864">MVETSDNSRQLRKIAKLKDGRLQTVSSGQKWANVSRIKLLRTAGLIDLRWRKTKTVETAVVALDREAVAVEPLLCSKSLDSSVGFALSGPSHQPLCQPPSTATWSMDIRLLPAGLSLLNFLFPIYLSQPPNLQFWCNFLDVLA</sequence>
<dbReference type="EMBL" id="OZ021745">
    <property type="protein sequence ID" value="CAK9314024.1"/>
    <property type="molecule type" value="Genomic_DNA"/>
</dbReference>
<organism evidence="1 2">
    <name type="scientific">Citrullus colocynthis</name>
    <name type="common">colocynth</name>
    <dbReference type="NCBI Taxonomy" id="252529"/>
    <lineage>
        <taxon>Eukaryota</taxon>
        <taxon>Viridiplantae</taxon>
        <taxon>Streptophyta</taxon>
        <taxon>Embryophyta</taxon>
        <taxon>Tracheophyta</taxon>
        <taxon>Spermatophyta</taxon>
        <taxon>Magnoliopsida</taxon>
        <taxon>eudicotyledons</taxon>
        <taxon>Gunneridae</taxon>
        <taxon>Pentapetalae</taxon>
        <taxon>rosids</taxon>
        <taxon>fabids</taxon>
        <taxon>Cucurbitales</taxon>
        <taxon>Cucurbitaceae</taxon>
        <taxon>Benincaseae</taxon>
        <taxon>Citrullus</taxon>
    </lineage>
</organism>